<dbReference type="Proteomes" id="UP000295221">
    <property type="component" value="Unassembled WGS sequence"/>
</dbReference>
<keyword evidence="6" id="KW-0007">Acetylation</keyword>
<evidence type="ECO:0000256" key="8">
    <source>
        <dbReference type="ARBA" id="ARBA00032596"/>
    </source>
</evidence>
<dbReference type="PROSITE" id="PS00708">
    <property type="entry name" value="PRO_ENDOPEP_SER"/>
    <property type="match status" value="1"/>
</dbReference>
<keyword evidence="3" id="KW-0732">Signal</keyword>
<dbReference type="Gene3D" id="2.120.10.30">
    <property type="entry name" value="TolB, C-terminal domain"/>
    <property type="match status" value="2"/>
</dbReference>
<dbReference type="OrthoDB" id="9812921at2"/>
<dbReference type="EMBL" id="SLWK01000007">
    <property type="protein sequence ID" value="TCO07663.1"/>
    <property type="molecule type" value="Genomic_DNA"/>
</dbReference>
<evidence type="ECO:0000256" key="1">
    <source>
        <dbReference type="ARBA" id="ARBA00010040"/>
    </source>
</evidence>
<dbReference type="SUPFAM" id="SSF53474">
    <property type="entry name" value="alpha/beta-Hydrolases"/>
    <property type="match status" value="1"/>
</dbReference>
<comment type="caution">
    <text evidence="11">The sequence shown here is derived from an EMBL/GenBank/DDBJ whole genome shotgun (WGS) entry which is preliminary data.</text>
</comment>
<evidence type="ECO:0000259" key="10">
    <source>
        <dbReference type="Pfam" id="PF00326"/>
    </source>
</evidence>
<dbReference type="Pfam" id="PF07676">
    <property type="entry name" value="PD40"/>
    <property type="match status" value="3"/>
</dbReference>
<organism evidence="11 12">
    <name type="scientific">Natronoflexus pectinivorans</name>
    <dbReference type="NCBI Taxonomy" id="682526"/>
    <lineage>
        <taxon>Bacteria</taxon>
        <taxon>Pseudomonadati</taxon>
        <taxon>Bacteroidota</taxon>
        <taxon>Bacteroidia</taxon>
        <taxon>Marinilabiliales</taxon>
        <taxon>Marinilabiliaceae</taxon>
        <taxon>Natronoflexus</taxon>
    </lineage>
</organism>
<evidence type="ECO:0000256" key="4">
    <source>
        <dbReference type="ARBA" id="ARBA00022801"/>
    </source>
</evidence>
<sequence>MKVLSMMIAMMFGIFIHSIAEKSPITAENLWEFARVGSPTVSPDGKQTVFPVSTYCIEENNSKTHLYLMNNDNGNYRQLTFNGSESSPAWSPDGQYIAFVSRRDNNPAQLFILPLYGGEPRKITDLPVGVFAPKWFPDGKKLAFAANIHPDYDGDWDKLKEIQKKNRESKVTAKVTENVMYRFWDRWITDGLYPRLFTVDLNSETVTDLMPNTSNFFNMMSGVNYDIAPDGKTIVVSMNSTKPPYERLNYDLYLVPTDGSGELTNITADNPADDMNPVFSPDGKKILYGAKEIYHFYADKTVMVLYDVATGNKQRLTDHIDLSCENWFFSENGRTIYFHAQDNSMTSIFSIPTNGGQHTELFGSGTNSGAALAGNRHLIFNHHNLSAAPELYRLNLRNRQTEKLTGFNDDLVASINWGTIENVTYKGAENHDVQLFINYPPDYDPNKKYPLVLMIHGGPHGIFGDSFHFRWNSQLFAAPGYIVAMPNFHGSTSFGQDFAISIHGEHAPKPFEDIMRATDYLIERGIVDETRMAATGGSYGGYMVSWIAGHTDRFAALVNHAGVYDLHLQFASDYSGNRAYQYSGSPWENFDQLNANNPAQFAHNFKTPMLVIHGELDYRVPVAHGFLIYGIYKSMGLDARLVYYPDENHWILNPQNSIFWYEELHNWLERYLKE</sequence>
<keyword evidence="4" id="KW-0378">Hydrolase</keyword>
<dbReference type="GO" id="GO:0006508">
    <property type="term" value="P:proteolysis"/>
    <property type="evidence" value="ECO:0007669"/>
    <property type="project" value="UniProtKB-KW"/>
</dbReference>
<dbReference type="Pfam" id="PF00326">
    <property type="entry name" value="Peptidase_S9"/>
    <property type="match status" value="1"/>
</dbReference>
<dbReference type="InterPro" id="IPR002471">
    <property type="entry name" value="Pept_S9_AS"/>
</dbReference>
<name>A0A4R2GIE4_9BACT</name>
<keyword evidence="11" id="KW-0031">Aminopeptidase</keyword>
<dbReference type="InterPro" id="IPR029058">
    <property type="entry name" value="AB_hydrolase_fold"/>
</dbReference>
<dbReference type="PANTHER" id="PTHR42776">
    <property type="entry name" value="SERINE PEPTIDASE S9 FAMILY MEMBER"/>
    <property type="match status" value="1"/>
</dbReference>
<evidence type="ECO:0000313" key="12">
    <source>
        <dbReference type="Proteomes" id="UP000295221"/>
    </source>
</evidence>
<accession>A0A4R2GIE4</accession>
<comment type="similarity">
    <text evidence="1">Belongs to the peptidase S9C family.</text>
</comment>
<evidence type="ECO:0000256" key="3">
    <source>
        <dbReference type="ARBA" id="ARBA00022729"/>
    </source>
</evidence>
<evidence type="ECO:0000256" key="9">
    <source>
        <dbReference type="ARBA" id="ARBA00045885"/>
    </source>
</evidence>
<dbReference type="Gene3D" id="3.40.50.1820">
    <property type="entry name" value="alpha/beta hydrolase"/>
    <property type="match status" value="1"/>
</dbReference>
<dbReference type="RefSeq" id="WP_132433992.1">
    <property type="nucleotide sequence ID" value="NZ_SLWK01000007.1"/>
</dbReference>
<comment type="function">
    <text evidence="9">This enzyme catalyzes the hydrolysis of the N-terminal peptide bond of an N-acetylated peptide to generate an N-acetylated amino acid and a peptide with a free N-terminus. It preferentially cleaves off Ac-Ala, Ac-Met and Ac-Ser. Also, involved in the degradation of oxidized and glycated proteins.</text>
</comment>
<dbReference type="InterPro" id="IPR011659">
    <property type="entry name" value="WD40"/>
</dbReference>
<dbReference type="AlphaFoldDB" id="A0A4R2GIE4"/>
<dbReference type="InterPro" id="IPR011042">
    <property type="entry name" value="6-blade_b-propeller_TolB-like"/>
</dbReference>
<evidence type="ECO:0000256" key="2">
    <source>
        <dbReference type="ARBA" id="ARBA00022670"/>
    </source>
</evidence>
<evidence type="ECO:0000256" key="7">
    <source>
        <dbReference type="ARBA" id="ARBA00032284"/>
    </source>
</evidence>
<feature type="domain" description="Peptidase S9 prolyl oligopeptidase catalytic" evidence="10">
    <location>
        <begin position="468"/>
        <end position="673"/>
    </location>
</feature>
<keyword evidence="12" id="KW-1185">Reference proteome</keyword>
<gene>
    <name evidence="11" type="ORF">EV194_10747</name>
</gene>
<dbReference type="FunFam" id="3.40.50.1820:FF:000028">
    <property type="entry name" value="S9 family peptidase"/>
    <property type="match status" value="1"/>
</dbReference>
<evidence type="ECO:0000256" key="5">
    <source>
        <dbReference type="ARBA" id="ARBA00022825"/>
    </source>
</evidence>
<evidence type="ECO:0000313" key="11">
    <source>
        <dbReference type="EMBL" id="TCO07663.1"/>
    </source>
</evidence>
<keyword evidence="5" id="KW-0720">Serine protease</keyword>
<reference evidence="11 12" key="1">
    <citation type="submission" date="2019-03" db="EMBL/GenBank/DDBJ databases">
        <title>Genomic Encyclopedia of Type Strains, Phase IV (KMG-IV): sequencing the most valuable type-strain genomes for metagenomic binning, comparative biology and taxonomic classification.</title>
        <authorList>
            <person name="Goeker M."/>
        </authorList>
    </citation>
    <scope>NUCLEOTIDE SEQUENCE [LARGE SCALE GENOMIC DNA]</scope>
    <source>
        <strain evidence="11 12">DSM 24179</strain>
    </source>
</reference>
<protein>
    <recommendedName>
        <fullName evidence="8">Acyl-peptide hydrolase</fullName>
    </recommendedName>
    <alternativeName>
        <fullName evidence="7">Acylaminoacyl-peptidase</fullName>
    </alternativeName>
</protein>
<keyword evidence="2" id="KW-0645">Protease</keyword>
<evidence type="ECO:0000256" key="6">
    <source>
        <dbReference type="ARBA" id="ARBA00022990"/>
    </source>
</evidence>
<dbReference type="PANTHER" id="PTHR42776:SF13">
    <property type="entry name" value="DIPEPTIDYL-PEPTIDASE 5"/>
    <property type="match status" value="1"/>
</dbReference>
<proteinExistence type="inferred from homology"/>
<dbReference type="InterPro" id="IPR001375">
    <property type="entry name" value="Peptidase_S9_cat"/>
</dbReference>
<dbReference type="SUPFAM" id="SSF82171">
    <property type="entry name" value="DPP6 N-terminal domain-like"/>
    <property type="match status" value="1"/>
</dbReference>
<dbReference type="GO" id="GO:0004252">
    <property type="term" value="F:serine-type endopeptidase activity"/>
    <property type="evidence" value="ECO:0007669"/>
    <property type="project" value="InterPro"/>
</dbReference>
<dbReference type="GO" id="GO:0004177">
    <property type="term" value="F:aminopeptidase activity"/>
    <property type="evidence" value="ECO:0007669"/>
    <property type="project" value="UniProtKB-KW"/>
</dbReference>